<proteinExistence type="predicted"/>
<protein>
    <submittedName>
        <fullName evidence="2">Uncharacterized protein</fullName>
    </submittedName>
</protein>
<evidence type="ECO:0000256" key="1">
    <source>
        <dbReference type="SAM" id="Phobius"/>
    </source>
</evidence>
<keyword evidence="1" id="KW-0472">Membrane</keyword>
<keyword evidence="1" id="KW-1133">Transmembrane helix</keyword>
<sequence>MPSDFKSYHAILCTTWSFYCHFFVLVIAKMCFFLKEDCLKENSGR</sequence>
<accession>A0A2P2PRA2</accession>
<feature type="transmembrane region" description="Helical" evidence="1">
    <location>
        <begin position="16"/>
        <end position="34"/>
    </location>
</feature>
<keyword evidence="1" id="KW-0812">Transmembrane</keyword>
<evidence type="ECO:0000313" key="2">
    <source>
        <dbReference type="EMBL" id="MBX57231.1"/>
    </source>
</evidence>
<name>A0A2P2PRA2_RHIMU</name>
<dbReference type="AlphaFoldDB" id="A0A2P2PRA2"/>
<organism evidence="2">
    <name type="scientific">Rhizophora mucronata</name>
    <name type="common">Asiatic mangrove</name>
    <dbReference type="NCBI Taxonomy" id="61149"/>
    <lineage>
        <taxon>Eukaryota</taxon>
        <taxon>Viridiplantae</taxon>
        <taxon>Streptophyta</taxon>
        <taxon>Embryophyta</taxon>
        <taxon>Tracheophyta</taxon>
        <taxon>Spermatophyta</taxon>
        <taxon>Magnoliopsida</taxon>
        <taxon>eudicotyledons</taxon>
        <taxon>Gunneridae</taxon>
        <taxon>Pentapetalae</taxon>
        <taxon>rosids</taxon>
        <taxon>fabids</taxon>
        <taxon>Malpighiales</taxon>
        <taxon>Rhizophoraceae</taxon>
        <taxon>Rhizophora</taxon>
    </lineage>
</organism>
<dbReference type="EMBL" id="GGEC01076747">
    <property type="protein sequence ID" value="MBX57231.1"/>
    <property type="molecule type" value="Transcribed_RNA"/>
</dbReference>
<reference evidence="2" key="1">
    <citation type="submission" date="2018-02" db="EMBL/GenBank/DDBJ databases">
        <title>Rhizophora mucronata_Transcriptome.</title>
        <authorList>
            <person name="Meera S.P."/>
            <person name="Sreeshan A."/>
            <person name="Augustine A."/>
        </authorList>
    </citation>
    <scope>NUCLEOTIDE SEQUENCE</scope>
    <source>
        <tissue evidence="2">Leaf</tissue>
    </source>
</reference>